<keyword evidence="1" id="KW-0472">Membrane</keyword>
<keyword evidence="3" id="KW-1185">Reference proteome</keyword>
<protein>
    <recommendedName>
        <fullName evidence="4">Two-component-system connector protein SafA</fullName>
    </recommendedName>
</protein>
<dbReference type="RefSeq" id="WP_007697877.1">
    <property type="nucleotide sequence ID" value="NZ_AJKW01000009.1"/>
</dbReference>
<accession>A0ABY1W4W3</accession>
<name>A0ABY1W4W3_9ENTR</name>
<proteinExistence type="predicted"/>
<comment type="caution">
    <text evidence="2">The sequence shown here is derived from an EMBL/GenBank/DDBJ whole genome shotgun (WGS) entry which is preliminary data.</text>
</comment>
<dbReference type="Proteomes" id="UP000254849">
    <property type="component" value="Unassembled WGS sequence"/>
</dbReference>
<sequence length="55" mass="6278">MRQRHDRSKNHSHFATKAGIIVVVTLLAILFISLSDSELATEIRTFLRALLRALF</sequence>
<evidence type="ECO:0000256" key="1">
    <source>
        <dbReference type="SAM" id="Phobius"/>
    </source>
</evidence>
<feature type="transmembrane region" description="Helical" evidence="1">
    <location>
        <begin position="12"/>
        <end position="34"/>
    </location>
</feature>
<keyword evidence="1" id="KW-0812">Transmembrane</keyword>
<evidence type="ECO:0000313" key="3">
    <source>
        <dbReference type="Proteomes" id="UP000254849"/>
    </source>
</evidence>
<keyword evidence="1" id="KW-1133">Transmembrane helix</keyword>
<reference evidence="2 3" key="1">
    <citation type="submission" date="2018-06" db="EMBL/GenBank/DDBJ databases">
        <authorList>
            <consortium name="Pathogen Informatics"/>
            <person name="Doyle S."/>
        </authorList>
    </citation>
    <scope>NUCLEOTIDE SEQUENCE [LARGE SCALE GENOMIC DNA]</scope>
    <source>
        <strain evidence="3">NCTC 9529</strain>
    </source>
</reference>
<dbReference type="EMBL" id="UFYH01000001">
    <property type="protein sequence ID" value="STD07968.1"/>
    <property type="molecule type" value="Genomic_DNA"/>
</dbReference>
<gene>
    <name evidence="2" type="ORF">NCTC9529_02045</name>
</gene>
<evidence type="ECO:0000313" key="2">
    <source>
        <dbReference type="EMBL" id="STD07968.1"/>
    </source>
</evidence>
<organism evidence="2 3">
    <name type="scientific">Cronobacter universalis NCTC 9529</name>
    <dbReference type="NCBI Taxonomy" id="1074000"/>
    <lineage>
        <taxon>Bacteria</taxon>
        <taxon>Pseudomonadati</taxon>
        <taxon>Pseudomonadota</taxon>
        <taxon>Gammaproteobacteria</taxon>
        <taxon>Enterobacterales</taxon>
        <taxon>Enterobacteriaceae</taxon>
        <taxon>Cronobacter</taxon>
    </lineage>
</organism>
<evidence type="ECO:0008006" key="4">
    <source>
        <dbReference type="Google" id="ProtNLM"/>
    </source>
</evidence>